<proteinExistence type="predicted"/>
<dbReference type="PANTHER" id="PTHR30572:SF18">
    <property type="entry name" value="ABC-TYPE MACROLIDE FAMILY EXPORT SYSTEM PERMEASE COMPONENT 2"/>
    <property type="match status" value="1"/>
</dbReference>
<keyword evidence="3 6" id="KW-0812">Transmembrane</keyword>
<comment type="caution">
    <text evidence="9">The sequence shown here is derived from an EMBL/GenBank/DDBJ whole genome shotgun (WGS) entry which is preliminary data.</text>
</comment>
<evidence type="ECO:0000313" key="10">
    <source>
        <dbReference type="Proteomes" id="UP000679126"/>
    </source>
</evidence>
<feature type="domain" description="ABC3 transporter permease C-terminal" evidence="7">
    <location>
        <begin position="288"/>
        <end position="401"/>
    </location>
</feature>
<feature type="transmembrane region" description="Helical" evidence="6">
    <location>
        <begin position="767"/>
        <end position="787"/>
    </location>
</feature>
<feature type="transmembrane region" description="Helical" evidence="6">
    <location>
        <begin position="329"/>
        <end position="355"/>
    </location>
</feature>
<organism evidence="9 10">
    <name type="scientific">Chitinophaga chungangae</name>
    <dbReference type="NCBI Taxonomy" id="2821488"/>
    <lineage>
        <taxon>Bacteria</taxon>
        <taxon>Pseudomonadati</taxon>
        <taxon>Bacteroidota</taxon>
        <taxon>Chitinophagia</taxon>
        <taxon>Chitinophagales</taxon>
        <taxon>Chitinophagaceae</taxon>
        <taxon>Chitinophaga</taxon>
    </lineage>
</organism>
<feature type="transmembrane region" description="Helical" evidence="6">
    <location>
        <begin position="714"/>
        <end position="747"/>
    </location>
</feature>
<dbReference type="Pfam" id="PF12704">
    <property type="entry name" value="MacB_PCD"/>
    <property type="match status" value="2"/>
</dbReference>
<sequence length="801" mass="89062">MISNYIRIAWRNFRKSRLYAFVNVLGLSAGIGFSLLVAAFVWKELNVNKGLKNADRQYIIQSRWKESSQGGELTTVGMLARAMKEEYPHLVKNFYRWDGVTANVSKGEKAFREGLQLGDSTLLEMYGFELAQGDPKTALTGPYSLVITENKARKYFGKTDVLGETLDIGNFAGVKQPFTITGVMKDPKDNSVTSVDADNANQFYISTGNMPYFNRDINNWFNKYTIAYVELQPGVAPEALTRPMQKLLQQHAPPNISANLTPSLVPLGIYHLDANNGIVRKMLYALSAVALFILFMAIINFVNLSISKSSSRMKEIGVRKVLGGLRRQLILQFLTESTLTVAVATLLACGLYIAGQDYFSRMLGTSIPGLFSFPLYFYICPVLFVLITGFVAGIYPAFVLSSLQSVDSLKGKPGTVKENIWMRKALITFQFFTAAVVLIGAIIISQQIGFLFKKDLGYDREFVIAAQLPRNWTPEGLQRMYGVRDQFARMPELENVSLSYEIPDGNYSGNRPVFKAGADSTTAISTMTIYTDLKYASLYDLRLSAGDYFTKSASLADPRKVVINETFARSMGWAPQEALNQQLRSDGDPNIYTVAGVIKDFHFKTMHEKIDPMMIMSTDFVVIYRYMSFKMKPGSPSARIEAVRAKWAELMPGAPFEYYFIDDRLTRLYAVEMQLRSGTYLATGLSLVIVLLGILGLVSLSIHKRTKEIGIRKVLGASAGGIAALFVKDFLGLIVIGGVTAIPVAYLIMKKWLGNYMYRVDITAHPFVLTIVVLGAVSMLLIVLQTFKAAVANPAKSLKTE</sequence>
<dbReference type="EMBL" id="JAGHKP010000002">
    <property type="protein sequence ID" value="MBO9152246.1"/>
    <property type="molecule type" value="Genomic_DNA"/>
</dbReference>
<evidence type="ECO:0000259" key="7">
    <source>
        <dbReference type="Pfam" id="PF02687"/>
    </source>
</evidence>
<gene>
    <name evidence="9" type="ORF">J7I43_08490</name>
</gene>
<feature type="domain" description="ABC3 transporter permease C-terminal" evidence="7">
    <location>
        <begin position="682"/>
        <end position="784"/>
    </location>
</feature>
<dbReference type="InterPro" id="IPR050250">
    <property type="entry name" value="Macrolide_Exporter_MacB"/>
</dbReference>
<keyword evidence="2" id="KW-1003">Cell membrane</keyword>
<keyword evidence="4 6" id="KW-1133">Transmembrane helix</keyword>
<evidence type="ECO:0000256" key="4">
    <source>
        <dbReference type="ARBA" id="ARBA00022989"/>
    </source>
</evidence>
<dbReference type="Pfam" id="PF02687">
    <property type="entry name" value="FtsX"/>
    <property type="match status" value="2"/>
</dbReference>
<keyword evidence="10" id="KW-1185">Reference proteome</keyword>
<evidence type="ECO:0000256" key="6">
    <source>
        <dbReference type="SAM" id="Phobius"/>
    </source>
</evidence>
<feature type="transmembrane region" description="Helical" evidence="6">
    <location>
        <begin position="20"/>
        <end position="42"/>
    </location>
</feature>
<dbReference type="PANTHER" id="PTHR30572">
    <property type="entry name" value="MEMBRANE COMPONENT OF TRANSPORTER-RELATED"/>
    <property type="match status" value="1"/>
</dbReference>
<dbReference type="InterPro" id="IPR003838">
    <property type="entry name" value="ABC3_permease_C"/>
</dbReference>
<feature type="transmembrane region" description="Helical" evidence="6">
    <location>
        <begin position="680"/>
        <end position="702"/>
    </location>
</feature>
<comment type="subcellular location">
    <subcellularLocation>
        <location evidence="1">Cell membrane</location>
        <topology evidence="1">Multi-pass membrane protein</topology>
    </subcellularLocation>
</comment>
<evidence type="ECO:0000256" key="2">
    <source>
        <dbReference type="ARBA" id="ARBA00022475"/>
    </source>
</evidence>
<protein>
    <submittedName>
        <fullName evidence="9">ABC transporter permease</fullName>
    </submittedName>
</protein>
<dbReference type="InterPro" id="IPR025857">
    <property type="entry name" value="MacB_PCD"/>
</dbReference>
<evidence type="ECO:0000256" key="5">
    <source>
        <dbReference type="ARBA" id="ARBA00023136"/>
    </source>
</evidence>
<accession>A0ABS3YC53</accession>
<name>A0ABS3YC53_9BACT</name>
<feature type="domain" description="MacB-like periplasmic core" evidence="8">
    <location>
        <begin position="21"/>
        <end position="245"/>
    </location>
</feature>
<feature type="domain" description="MacB-like periplasmic core" evidence="8">
    <location>
        <begin position="509"/>
        <end position="636"/>
    </location>
</feature>
<dbReference type="RefSeq" id="WP_209145244.1">
    <property type="nucleotide sequence ID" value="NZ_JAGHKP010000002.1"/>
</dbReference>
<evidence type="ECO:0000256" key="3">
    <source>
        <dbReference type="ARBA" id="ARBA00022692"/>
    </source>
</evidence>
<evidence type="ECO:0000313" key="9">
    <source>
        <dbReference type="EMBL" id="MBO9152246.1"/>
    </source>
</evidence>
<evidence type="ECO:0000256" key="1">
    <source>
        <dbReference type="ARBA" id="ARBA00004651"/>
    </source>
</evidence>
<feature type="transmembrane region" description="Helical" evidence="6">
    <location>
        <begin position="375"/>
        <end position="400"/>
    </location>
</feature>
<reference evidence="10" key="1">
    <citation type="submission" date="2021-03" db="EMBL/GenBank/DDBJ databases">
        <title>Assistant Professor.</title>
        <authorList>
            <person name="Huq M.A."/>
        </authorList>
    </citation>
    <scope>NUCLEOTIDE SEQUENCE [LARGE SCALE GENOMIC DNA]</scope>
    <source>
        <strain evidence="10">MAH-28</strain>
    </source>
</reference>
<evidence type="ECO:0000259" key="8">
    <source>
        <dbReference type="Pfam" id="PF12704"/>
    </source>
</evidence>
<feature type="transmembrane region" description="Helical" evidence="6">
    <location>
        <begin position="421"/>
        <end position="444"/>
    </location>
</feature>
<dbReference type="Proteomes" id="UP000679126">
    <property type="component" value="Unassembled WGS sequence"/>
</dbReference>
<feature type="transmembrane region" description="Helical" evidence="6">
    <location>
        <begin position="282"/>
        <end position="304"/>
    </location>
</feature>
<keyword evidence="5 6" id="KW-0472">Membrane</keyword>